<dbReference type="PANTHER" id="PTHR30349">
    <property type="entry name" value="PHAGE INTEGRASE-RELATED"/>
    <property type="match status" value="1"/>
</dbReference>
<name>A0A844Z258_9SPHN</name>
<proteinExistence type="inferred from homology"/>
<feature type="domain" description="Tyr recombinase" evidence="5">
    <location>
        <begin position="183"/>
        <end position="350"/>
    </location>
</feature>
<evidence type="ECO:0000313" key="7">
    <source>
        <dbReference type="Proteomes" id="UP000466966"/>
    </source>
</evidence>
<dbReference type="InterPro" id="IPR002104">
    <property type="entry name" value="Integrase_catalytic"/>
</dbReference>
<dbReference type="RefSeq" id="WP_237438427.1">
    <property type="nucleotide sequence ID" value="NZ_WTYV01000009.1"/>
</dbReference>
<dbReference type="PROSITE" id="PS51898">
    <property type="entry name" value="TYR_RECOMBINASE"/>
    <property type="match status" value="1"/>
</dbReference>
<keyword evidence="2" id="KW-0229">DNA integration</keyword>
<dbReference type="GO" id="GO:0015074">
    <property type="term" value="P:DNA integration"/>
    <property type="evidence" value="ECO:0007669"/>
    <property type="project" value="UniProtKB-KW"/>
</dbReference>
<gene>
    <name evidence="6" type="ORF">GRI99_16950</name>
</gene>
<dbReference type="Pfam" id="PF00589">
    <property type="entry name" value="Phage_integrase"/>
    <property type="match status" value="1"/>
</dbReference>
<keyword evidence="4" id="KW-0233">DNA recombination</keyword>
<dbReference type="InterPro" id="IPR011010">
    <property type="entry name" value="DNA_brk_join_enz"/>
</dbReference>
<dbReference type="InterPro" id="IPR013762">
    <property type="entry name" value="Integrase-like_cat_sf"/>
</dbReference>
<dbReference type="Gene3D" id="1.10.150.130">
    <property type="match status" value="1"/>
</dbReference>
<dbReference type="SUPFAM" id="SSF56349">
    <property type="entry name" value="DNA breaking-rejoining enzymes"/>
    <property type="match status" value="1"/>
</dbReference>
<dbReference type="Gene3D" id="1.10.443.10">
    <property type="entry name" value="Intergrase catalytic core"/>
    <property type="match status" value="1"/>
</dbReference>
<comment type="similarity">
    <text evidence="1">Belongs to the 'phage' integrase family.</text>
</comment>
<evidence type="ECO:0000259" key="5">
    <source>
        <dbReference type="PROSITE" id="PS51898"/>
    </source>
</evidence>
<dbReference type="InterPro" id="IPR050090">
    <property type="entry name" value="Tyrosine_recombinase_XerCD"/>
</dbReference>
<comment type="caution">
    <text evidence="6">The sequence shown here is derived from an EMBL/GenBank/DDBJ whole genome shotgun (WGS) entry which is preliminary data.</text>
</comment>
<evidence type="ECO:0000256" key="1">
    <source>
        <dbReference type="ARBA" id="ARBA00008857"/>
    </source>
</evidence>
<organism evidence="6 7">
    <name type="scientific">Alteraurantiacibacter buctensis</name>
    <dbReference type="NCBI Taxonomy" id="1503981"/>
    <lineage>
        <taxon>Bacteria</taxon>
        <taxon>Pseudomonadati</taxon>
        <taxon>Pseudomonadota</taxon>
        <taxon>Alphaproteobacteria</taxon>
        <taxon>Sphingomonadales</taxon>
        <taxon>Erythrobacteraceae</taxon>
        <taxon>Alteraurantiacibacter</taxon>
    </lineage>
</organism>
<dbReference type="GO" id="GO:0006310">
    <property type="term" value="P:DNA recombination"/>
    <property type="evidence" value="ECO:0007669"/>
    <property type="project" value="UniProtKB-KW"/>
</dbReference>
<dbReference type="Proteomes" id="UP000466966">
    <property type="component" value="Unassembled WGS sequence"/>
</dbReference>
<dbReference type="InterPro" id="IPR010998">
    <property type="entry name" value="Integrase_recombinase_N"/>
</dbReference>
<dbReference type="EMBL" id="WTYV01000009">
    <property type="protein sequence ID" value="MXO73316.1"/>
    <property type="molecule type" value="Genomic_DNA"/>
</dbReference>
<protein>
    <submittedName>
        <fullName evidence="6">Tyrosine-type recombinase/integrase</fullName>
    </submittedName>
</protein>
<evidence type="ECO:0000256" key="3">
    <source>
        <dbReference type="ARBA" id="ARBA00023125"/>
    </source>
</evidence>
<evidence type="ECO:0000256" key="2">
    <source>
        <dbReference type="ARBA" id="ARBA00022908"/>
    </source>
</evidence>
<accession>A0A844Z258</accession>
<dbReference type="PANTHER" id="PTHR30349:SF64">
    <property type="entry name" value="PROPHAGE INTEGRASE INTD-RELATED"/>
    <property type="match status" value="1"/>
</dbReference>
<evidence type="ECO:0000256" key="4">
    <source>
        <dbReference type="ARBA" id="ARBA00023172"/>
    </source>
</evidence>
<dbReference type="AlphaFoldDB" id="A0A844Z258"/>
<evidence type="ECO:0000313" key="6">
    <source>
        <dbReference type="EMBL" id="MXO73316.1"/>
    </source>
</evidence>
<reference evidence="6 7" key="1">
    <citation type="submission" date="2019-12" db="EMBL/GenBank/DDBJ databases">
        <title>Genomic-based taxomic classification of the family Erythrobacteraceae.</title>
        <authorList>
            <person name="Xu L."/>
        </authorList>
    </citation>
    <scope>NUCLEOTIDE SEQUENCE [LARGE SCALE GENOMIC DNA]</scope>
    <source>
        <strain evidence="6 7">M0322</strain>
    </source>
</reference>
<keyword evidence="7" id="KW-1185">Reference proteome</keyword>
<keyword evidence="3" id="KW-0238">DNA-binding</keyword>
<sequence length="355" mass="38702">MTRKEASMPPSALPYTYCNAKRLKNGVRQYWRFRRDGTDCPLPGNPATDTAAMRKYAELIDRANAVAETAAGPGRHSFEWLANQYRASAEFNQLAPATQLDYGKVLDRLLLPALGPERFDCINRAAIKLVRDSVLASGKSARTANKVKQVASLLYSWADDEELLPAGFANPGRALKKLKGKATPIEIWSAEEIALFLSRCDAPMKTAVLLALHTGQRASDVVAMQWSDCLGNMIRVRQNKTDEPLVIPCHPVLAAHLKQIRTRFAGPILRMADGKPTNANALASAIYRAIGKIDGMPRRSMHGLRYAAAGNLAQAGCTVSQVSAIIGHRTYQMAMKYAAQRADAEAAIARLGSQA</sequence>
<dbReference type="GO" id="GO:0003677">
    <property type="term" value="F:DNA binding"/>
    <property type="evidence" value="ECO:0007669"/>
    <property type="project" value="UniProtKB-KW"/>
</dbReference>